<dbReference type="GO" id="GO:0046872">
    <property type="term" value="F:metal ion binding"/>
    <property type="evidence" value="ECO:0007669"/>
    <property type="project" value="UniProtKB-KW"/>
</dbReference>
<dbReference type="GO" id="GO:0006488">
    <property type="term" value="P:dolichol-linked oligosaccharide biosynthetic process"/>
    <property type="evidence" value="ECO:0007669"/>
    <property type="project" value="TreeGrafter"/>
</dbReference>
<evidence type="ECO:0000256" key="3">
    <source>
        <dbReference type="ARBA" id="ARBA00001946"/>
    </source>
</evidence>
<evidence type="ECO:0000313" key="22">
    <source>
        <dbReference type="EMBL" id="KCZ70810.1"/>
    </source>
</evidence>
<dbReference type="CDD" id="cd06442">
    <property type="entry name" value="DPM1_like"/>
    <property type="match status" value="1"/>
</dbReference>
<evidence type="ECO:0000256" key="17">
    <source>
        <dbReference type="ARBA" id="ARBA00074878"/>
    </source>
</evidence>
<sequence length="252" mass="28885">MMKDNQVIQRELYISVIIPTYNERGNIEKLIPQIAEVLQNYKYELVIIDDSSPDGTAEAAREFAEKYNVRVLIRQNKSGLSSAVVEGFNTALGDIIGVIDADLQHPPEYIINFIQAISDGYDIAVGCRYIEGGKTEGWSMFRLLVSRVAIMFSMPLTDVRDPLSGYFFLKRKVIENVSFNPTGFKILLEILVKGFYSKVKEVPYTFKLRENGESKLSVSEYSNYLKLLYYLYGFKLKRYTRSVPTDIYNIKT</sequence>
<dbReference type="GO" id="GO:0016020">
    <property type="term" value="C:membrane"/>
    <property type="evidence" value="ECO:0007669"/>
    <property type="project" value="UniProtKB-ARBA"/>
</dbReference>
<evidence type="ECO:0000256" key="10">
    <source>
        <dbReference type="ARBA" id="ARBA00022692"/>
    </source>
</evidence>
<comment type="subcellular location">
    <subcellularLocation>
        <location evidence="4">Endomembrane system</location>
    </subcellularLocation>
</comment>
<evidence type="ECO:0000256" key="2">
    <source>
        <dbReference type="ARBA" id="ARBA00001936"/>
    </source>
</evidence>
<dbReference type="InterPro" id="IPR029044">
    <property type="entry name" value="Nucleotide-diphossugar_trans"/>
</dbReference>
<evidence type="ECO:0000256" key="7">
    <source>
        <dbReference type="ARBA" id="ARBA00012704"/>
    </source>
</evidence>
<dbReference type="AlphaFoldDB" id="A0A062V5Y4"/>
<dbReference type="PANTHER" id="PTHR43398:SF1">
    <property type="entry name" value="DOLICHOL-PHOSPHATE MANNOSYLTRANSFERASE SUBUNIT 1"/>
    <property type="match status" value="1"/>
</dbReference>
<comment type="pathway">
    <text evidence="5">Protein modification; protein glycosylation.</text>
</comment>
<keyword evidence="10" id="KW-0812">Transmembrane</keyword>
<comment type="cofactor">
    <cofactor evidence="3">
        <name>Mg(2+)</name>
        <dbReference type="ChEBI" id="CHEBI:18420"/>
    </cofactor>
</comment>
<dbReference type="Pfam" id="PF00535">
    <property type="entry name" value="Glycos_transf_2"/>
    <property type="match status" value="1"/>
</dbReference>
<comment type="function">
    <text evidence="16">Transfers mannose from GDP-mannose to dolichol monophosphate to form dolichol phosphate mannose (Dol-P-Man) which is the mannosyl donor in pathways leading to N-glycosylation, glycosyl phosphatidylinositol membrane anchoring, and O-mannosylation of proteins.</text>
</comment>
<keyword evidence="9 22" id="KW-0808">Transferase</keyword>
<name>A0A062V5Y4_9EURY</name>
<keyword evidence="12" id="KW-0460">Magnesium</keyword>
<evidence type="ECO:0000256" key="13">
    <source>
        <dbReference type="ARBA" id="ARBA00022989"/>
    </source>
</evidence>
<evidence type="ECO:0000256" key="14">
    <source>
        <dbReference type="ARBA" id="ARBA00023136"/>
    </source>
</evidence>
<keyword evidence="23" id="KW-1185">Reference proteome</keyword>
<protein>
    <recommendedName>
        <fullName evidence="17">Dolichol-phosphate mannosyltransferase</fullName>
        <ecNumber evidence="7">2.4.1.83</ecNumber>
    </recommendedName>
    <alternativeName>
        <fullName evidence="19">Dolichol-phosphate mannose synthase</fullName>
    </alternativeName>
    <alternativeName>
        <fullName evidence="18">Dolichyl-phosphate beta-D-mannosyltransferase</fullName>
    </alternativeName>
    <alternativeName>
        <fullName evidence="20">Mannose-P-dolichol synthase</fullName>
    </alternativeName>
</protein>
<dbReference type="Gene3D" id="3.90.550.10">
    <property type="entry name" value="Spore Coat Polysaccharide Biosynthesis Protein SpsA, Chain A"/>
    <property type="match status" value="1"/>
</dbReference>
<feature type="domain" description="Glycosyltransferase 2-like" evidence="21">
    <location>
        <begin position="15"/>
        <end position="175"/>
    </location>
</feature>
<gene>
    <name evidence="22" type="ORF">ANME2D_02835</name>
</gene>
<evidence type="ECO:0000256" key="9">
    <source>
        <dbReference type="ARBA" id="ARBA00022679"/>
    </source>
</evidence>
<dbReference type="InterPro" id="IPR039528">
    <property type="entry name" value="DPM1-like"/>
</dbReference>
<dbReference type="GO" id="GO:0012505">
    <property type="term" value="C:endomembrane system"/>
    <property type="evidence" value="ECO:0007669"/>
    <property type="project" value="UniProtKB-SubCell"/>
</dbReference>
<evidence type="ECO:0000259" key="21">
    <source>
        <dbReference type="Pfam" id="PF00535"/>
    </source>
</evidence>
<dbReference type="Proteomes" id="UP000027153">
    <property type="component" value="Unassembled WGS sequence"/>
</dbReference>
<dbReference type="EMBL" id="JMIY01000007">
    <property type="protein sequence ID" value="KCZ70810.1"/>
    <property type="molecule type" value="Genomic_DNA"/>
</dbReference>
<reference evidence="22 23" key="1">
    <citation type="journal article" date="2013" name="Nature">
        <title>Anaerobic oxidation of methane coupled to nitrate reduction in a novel archaeal lineage.</title>
        <authorList>
            <person name="Haroon M.F."/>
            <person name="Hu S."/>
            <person name="Shi Y."/>
            <person name="Imelfort M."/>
            <person name="Keller J."/>
            <person name="Hugenholtz P."/>
            <person name="Yuan Z."/>
            <person name="Tyson G.W."/>
        </authorList>
    </citation>
    <scope>NUCLEOTIDE SEQUENCE [LARGE SCALE GENOMIC DNA]</scope>
    <source>
        <strain evidence="22 23">ANME-2d</strain>
    </source>
</reference>
<comment type="caution">
    <text evidence="22">The sequence shown here is derived from an EMBL/GenBank/DDBJ whole genome shotgun (WGS) entry which is preliminary data.</text>
</comment>
<dbReference type="GO" id="GO:0035269">
    <property type="term" value="P:protein O-linked glycosylation via mannose"/>
    <property type="evidence" value="ECO:0007669"/>
    <property type="project" value="TreeGrafter"/>
</dbReference>
<dbReference type="FunFam" id="3.90.550.10:FF:000119">
    <property type="entry name" value="Dolichol-phosphate mannosyltransferase subunit 1"/>
    <property type="match status" value="1"/>
</dbReference>
<evidence type="ECO:0000256" key="6">
    <source>
        <dbReference type="ARBA" id="ARBA00006739"/>
    </source>
</evidence>
<keyword evidence="15" id="KW-0464">Manganese</keyword>
<proteinExistence type="inferred from homology"/>
<dbReference type="PANTHER" id="PTHR43398">
    <property type="entry name" value="DOLICHOL-PHOSPHATE MANNOSYLTRANSFERASE SUBUNIT 1"/>
    <property type="match status" value="1"/>
</dbReference>
<comment type="similarity">
    <text evidence="6">Belongs to the glycosyltransferase 2 family.</text>
</comment>
<dbReference type="GO" id="GO:0004582">
    <property type="term" value="F:dolichyl-phosphate beta-D-mannosyltransferase activity"/>
    <property type="evidence" value="ECO:0007669"/>
    <property type="project" value="UniProtKB-EC"/>
</dbReference>
<comment type="cofactor">
    <cofactor evidence="1">
        <name>Ca(2+)</name>
        <dbReference type="ChEBI" id="CHEBI:29108"/>
    </cofactor>
</comment>
<accession>A0A062V5Y4</accession>
<evidence type="ECO:0000256" key="20">
    <source>
        <dbReference type="ARBA" id="ARBA00083744"/>
    </source>
</evidence>
<keyword evidence="14" id="KW-0472">Membrane</keyword>
<dbReference type="SUPFAM" id="SSF53448">
    <property type="entry name" value="Nucleotide-diphospho-sugar transferases"/>
    <property type="match status" value="1"/>
</dbReference>
<evidence type="ECO:0000256" key="16">
    <source>
        <dbReference type="ARBA" id="ARBA00053724"/>
    </source>
</evidence>
<evidence type="ECO:0000256" key="19">
    <source>
        <dbReference type="ARBA" id="ARBA00082614"/>
    </source>
</evidence>
<evidence type="ECO:0000256" key="1">
    <source>
        <dbReference type="ARBA" id="ARBA00001913"/>
    </source>
</evidence>
<evidence type="ECO:0000256" key="18">
    <source>
        <dbReference type="ARBA" id="ARBA00082336"/>
    </source>
</evidence>
<evidence type="ECO:0000256" key="11">
    <source>
        <dbReference type="ARBA" id="ARBA00022723"/>
    </source>
</evidence>
<evidence type="ECO:0000256" key="8">
    <source>
        <dbReference type="ARBA" id="ARBA00022676"/>
    </source>
</evidence>
<keyword evidence="11" id="KW-0479">Metal-binding</keyword>
<evidence type="ECO:0000256" key="4">
    <source>
        <dbReference type="ARBA" id="ARBA00004308"/>
    </source>
</evidence>
<evidence type="ECO:0000313" key="23">
    <source>
        <dbReference type="Proteomes" id="UP000027153"/>
    </source>
</evidence>
<evidence type="ECO:0000256" key="5">
    <source>
        <dbReference type="ARBA" id="ARBA00004922"/>
    </source>
</evidence>
<keyword evidence="13" id="KW-1133">Transmembrane helix</keyword>
<comment type="cofactor">
    <cofactor evidence="2">
        <name>Mn(2+)</name>
        <dbReference type="ChEBI" id="CHEBI:29035"/>
    </cofactor>
</comment>
<dbReference type="EC" id="2.4.1.83" evidence="7"/>
<evidence type="ECO:0000256" key="12">
    <source>
        <dbReference type="ARBA" id="ARBA00022842"/>
    </source>
</evidence>
<dbReference type="InterPro" id="IPR001173">
    <property type="entry name" value="Glyco_trans_2-like"/>
</dbReference>
<evidence type="ECO:0000256" key="15">
    <source>
        <dbReference type="ARBA" id="ARBA00023211"/>
    </source>
</evidence>
<dbReference type="RefSeq" id="WP_052368935.1">
    <property type="nucleotide sequence ID" value="NZ_JMIY01000007.1"/>
</dbReference>
<dbReference type="OrthoDB" id="46222at2157"/>
<dbReference type="GO" id="GO:0006506">
    <property type="term" value="P:GPI anchor biosynthetic process"/>
    <property type="evidence" value="ECO:0007669"/>
    <property type="project" value="TreeGrafter"/>
</dbReference>
<organism evidence="22 23">
    <name type="scientific">Candidatus Methanoperedens nitratireducens</name>
    <dbReference type="NCBI Taxonomy" id="1392998"/>
    <lineage>
        <taxon>Archaea</taxon>
        <taxon>Methanobacteriati</taxon>
        <taxon>Methanobacteriota</taxon>
        <taxon>Stenosarchaea group</taxon>
        <taxon>Methanomicrobia</taxon>
        <taxon>Methanosarcinales</taxon>
        <taxon>ANME-2 cluster</taxon>
        <taxon>Candidatus Methanoperedentaceae</taxon>
        <taxon>Candidatus Methanoperedens</taxon>
    </lineage>
</organism>
<keyword evidence="8" id="KW-0328">Glycosyltransferase</keyword>